<dbReference type="AlphaFoldDB" id="A0A5N0TG34"/>
<feature type="signal peptide" evidence="2">
    <location>
        <begin position="1"/>
        <end position="26"/>
    </location>
</feature>
<gene>
    <name evidence="4" type="ORF">F6B40_11050</name>
</gene>
<evidence type="ECO:0000313" key="4">
    <source>
        <dbReference type="EMBL" id="KAA9132239.1"/>
    </source>
</evidence>
<keyword evidence="5" id="KW-1185">Reference proteome</keyword>
<dbReference type="RefSeq" id="WP_150893959.1">
    <property type="nucleotide sequence ID" value="NZ_VYUY01000015.1"/>
</dbReference>
<reference evidence="5" key="1">
    <citation type="submission" date="2019-09" db="EMBL/GenBank/DDBJ databases">
        <title>Mumia zhuanghuii sp. nov. isolated from the intestinal contents of plateau pika (Ochotona curzoniae) in the Qinghai-Tibet plateau of China.</title>
        <authorList>
            <person name="Tian Z."/>
        </authorList>
    </citation>
    <scope>NUCLEOTIDE SEQUENCE [LARGE SCALE GENOMIC DNA]</scope>
    <source>
        <strain evidence="5">L-033</strain>
    </source>
</reference>
<dbReference type="Proteomes" id="UP000326838">
    <property type="component" value="Unassembled WGS sequence"/>
</dbReference>
<dbReference type="InterPro" id="IPR001638">
    <property type="entry name" value="Solute-binding_3/MltF_N"/>
</dbReference>
<feature type="chain" id="PRO_5039686444" evidence="2">
    <location>
        <begin position="27"/>
        <end position="336"/>
    </location>
</feature>
<sequence>MKTRHTRAPLLVGVSALLILGLSACGATTDAGSSEGAEGAEVTEEIQPLVAGVIPVTDIGPVYMAQQNGLFEENGFDLTLQPAGSSTEIIQAMQSGQVQVGYGGSTGVFQAVENGVDLVIVAAASATPDDPDNGINDLLVTADSPLTSARDLEGKKVAVNAPGGYTQLLADIAVKADGGDPAKVSYVQMGVPDQPAALDSGAIDAFVAGEPFGTLGREENGFRTLANPFEYLSDSAVVAGVWYALRSDVEKRPDYYAKVVEAIDAANAYALANDEELRENIAEFTKIDPALAARIRLGSYGKLPLTVENLQPIADWSLELGYVKKPVDFDTLIWEP</sequence>
<comment type="caution">
    <text evidence="4">The sequence shown here is derived from an EMBL/GenBank/DDBJ whole genome shotgun (WGS) entry which is preliminary data.</text>
</comment>
<dbReference type="InterPro" id="IPR015168">
    <property type="entry name" value="SsuA/THI5"/>
</dbReference>
<organism evidence="4 5">
    <name type="scientific">Microbacterium caowuchunii</name>
    <dbReference type="NCBI Taxonomy" id="2614638"/>
    <lineage>
        <taxon>Bacteria</taxon>
        <taxon>Bacillati</taxon>
        <taxon>Actinomycetota</taxon>
        <taxon>Actinomycetes</taxon>
        <taxon>Micrococcales</taxon>
        <taxon>Microbacteriaceae</taxon>
        <taxon>Microbacterium</taxon>
    </lineage>
</organism>
<protein>
    <submittedName>
        <fullName evidence="4">ABC transporter substrate-binding protein</fullName>
    </submittedName>
</protein>
<dbReference type="SMART" id="SM00062">
    <property type="entry name" value="PBPb"/>
    <property type="match status" value="1"/>
</dbReference>
<accession>A0A5N0TG34</accession>
<evidence type="ECO:0000259" key="3">
    <source>
        <dbReference type="SMART" id="SM00062"/>
    </source>
</evidence>
<evidence type="ECO:0000313" key="5">
    <source>
        <dbReference type="Proteomes" id="UP000326838"/>
    </source>
</evidence>
<keyword evidence="2" id="KW-0732">Signal</keyword>
<comment type="similarity">
    <text evidence="1">Belongs to the bacterial solute-binding protein SsuA/TauA family.</text>
</comment>
<dbReference type="Pfam" id="PF09084">
    <property type="entry name" value="NMT1"/>
    <property type="match status" value="1"/>
</dbReference>
<proteinExistence type="inferred from homology"/>
<dbReference type="EMBL" id="VYUY01000015">
    <property type="protein sequence ID" value="KAA9132239.1"/>
    <property type="molecule type" value="Genomic_DNA"/>
</dbReference>
<dbReference type="Gene3D" id="3.40.190.10">
    <property type="entry name" value="Periplasmic binding protein-like II"/>
    <property type="match status" value="2"/>
</dbReference>
<feature type="domain" description="Solute-binding protein family 3/N-terminal" evidence="3">
    <location>
        <begin position="48"/>
        <end position="280"/>
    </location>
</feature>
<name>A0A5N0TG34_9MICO</name>
<evidence type="ECO:0000256" key="2">
    <source>
        <dbReference type="SAM" id="SignalP"/>
    </source>
</evidence>
<evidence type="ECO:0000256" key="1">
    <source>
        <dbReference type="ARBA" id="ARBA00010742"/>
    </source>
</evidence>
<dbReference type="SUPFAM" id="SSF53850">
    <property type="entry name" value="Periplasmic binding protein-like II"/>
    <property type="match status" value="1"/>
</dbReference>
<dbReference type="PROSITE" id="PS51257">
    <property type="entry name" value="PROKAR_LIPOPROTEIN"/>
    <property type="match status" value="1"/>
</dbReference>
<dbReference type="PANTHER" id="PTHR30024">
    <property type="entry name" value="ALIPHATIC SULFONATES-BINDING PROTEIN-RELATED"/>
    <property type="match status" value="1"/>
</dbReference>